<name>A0A9E7N2P8_9CAUD</name>
<organism evidence="1 2">
    <name type="scientific">Brevundimonas phage vB_BpoS-Marchewka</name>
    <dbReference type="NCBI Taxonomy" id="2948604"/>
    <lineage>
        <taxon>Viruses</taxon>
        <taxon>Duplodnaviria</taxon>
        <taxon>Heunggongvirae</taxon>
        <taxon>Uroviricota</taxon>
        <taxon>Caudoviricetes</taxon>
        <taxon>Jeanschmidtviridae</taxon>
        <taxon>Marchewkavirus</taxon>
        <taxon>Marchewkavirus marchewka</taxon>
    </lineage>
</organism>
<proteinExistence type="predicted"/>
<evidence type="ECO:0000313" key="1">
    <source>
        <dbReference type="EMBL" id="UTC28781.1"/>
    </source>
</evidence>
<accession>A0A9E7N2P8</accession>
<dbReference type="EMBL" id="ON529851">
    <property type="protein sequence ID" value="UTC28781.1"/>
    <property type="molecule type" value="Genomic_DNA"/>
</dbReference>
<dbReference type="InterPro" id="IPR006311">
    <property type="entry name" value="TAT_signal"/>
</dbReference>
<dbReference type="Proteomes" id="UP001056634">
    <property type="component" value="Segment"/>
</dbReference>
<keyword evidence="2" id="KW-1185">Reference proteome</keyword>
<evidence type="ECO:0000313" key="2">
    <source>
        <dbReference type="Proteomes" id="UP001056634"/>
    </source>
</evidence>
<reference evidence="1" key="1">
    <citation type="submission" date="2022-04" db="EMBL/GenBank/DDBJ databases">
        <authorList>
            <person name="Friedrich I."/>
            <person name="Schneider D."/>
            <person name="Poehlein A."/>
            <person name="Hertel R."/>
            <person name="Daniel R."/>
        </authorList>
    </citation>
    <scope>NUCLEOTIDE SEQUENCE</scope>
</reference>
<protein>
    <submittedName>
        <fullName evidence="1">Uncharacterized protein</fullName>
    </submittedName>
</protein>
<dbReference type="PROSITE" id="PS51318">
    <property type="entry name" value="TAT"/>
    <property type="match status" value="1"/>
</dbReference>
<sequence>MNLNRRTVFTALAALAGLPAAAGFAPAPQGMDPESARMEDDAMWAAVARAGAMVITAESGADTLRYSWLGEARRTPMREDPALRALVVKAVGDGRLRPCEQDGQGQDVVWEVTLKGRLYACEKTLEGDPDQVYTFRQVAAQGCWAFKPMAVNRRVARLLLPVRDGEFGSHEPFIHGEYAGAVQAGLVYPVRAVWSPQGSRVTFKPSDAARDVVRAEVPFRPQALRRMQAAVDSGGAPA</sequence>
<gene>
    <name evidence="1" type="ORF">MARCHEWKA_02690</name>
</gene>